<accession>A0A6T9Y0D9</accession>
<name>A0A6T9Y0D9_ALTMA</name>
<evidence type="ECO:0008006" key="3">
    <source>
        <dbReference type="Google" id="ProtNLM"/>
    </source>
</evidence>
<dbReference type="RefSeq" id="WP_179982747.1">
    <property type="nucleotide sequence ID" value="NZ_LR812090.1"/>
</dbReference>
<gene>
    <name evidence="1" type="ORF">ALFOR1_30065</name>
</gene>
<dbReference type="AlphaFoldDB" id="A0A6T9Y0D9"/>
<reference evidence="1 2" key="1">
    <citation type="submission" date="2020-06" db="EMBL/GenBank/DDBJ databases">
        <authorList>
            <person name="Duchaud E."/>
        </authorList>
    </citation>
    <scope>NUCLEOTIDE SEQUENCE [LARGE SCALE GENOMIC DNA]</scope>
    <source>
        <strain evidence="1">Alteromonas fortis</strain>
    </source>
</reference>
<organism evidence="1 2">
    <name type="scientific">Alteromonas macleodii</name>
    <name type="common">Pseudoalteromonas macleodii</name>
    <dbReference type="NCBI Taxonomy" id="28108"/>
    <lineage>
        <taxon>Bacteria</taxon>
        <taxon>Pseudomonadati</taxon>
        <taxon>Pseudomonadota</taxon>
        <taxon>Gammaproteobacteria</taxon>
        <taxon>Alteromonadales</taxon>
        <taxon>Alteromonadaceae</taxon>
        <taxon>Alteromonas/Salinimonas group</taxon>
        <taxon>Alteromonas</taxon>
    </lineage>
</organism>
<evidence type="ECO:0000313" key="2">
    <source>
        <dbReference type="Proteomes" id="UP000509458"/>
    </source>
</evidence>
<evidence type="ECO:0000313" key="1">
    <source>
        <dbReference type="EMBL" id="CAB9493169.1"/>
    </source>
</evidence>
<dbReference type="Proteomes" id="UP000509458">
    <property type="component" value="Chromosome"/>
</dbReference>
<protein>
    <recommendedName>
        <fullName evidence="3">STAS/SEC14 domain-containing protein</fullName>
    </recommendedName>
</protein>
<dbReference type="EMBL" id="LR812090">
    <property type="protein sequence ID" value="CAB9493169.1"/>
    <property type="molecule type" value="Genomic_DNA"/>
</dbReference>
<proteinExistence type="predicted"/>
<sequence>MDNEKFSAHGEVRALFIEDKRILTIDLSGPFNLEFIRKYQRVVGAERRKINVPCWASLVNVYGLALAPMEATDDAQLIVDEAVDSGLVATAVVLHEPEGLALQQKFWSRIYDASTLPFQFFSETPKASEWLSEKITSGMRSKGVYQNNNIIR</sequence>